<dbReference type="EMBL" id="VIIS01000289">
    <property type="protein sequence ID" value="KAF0310843.1"/>
    <property type="molecule type" value="Genomic_DNA"/>
</dbReference>
<organism evidence="3 4">
    <name type="scientific">Amphibalanus amphitrite</name>
    <name type="common">Striped barnacle</name>
    <name type="synonym">Balanus amphitrite</name>
    <dbReference type="NCBI Taxonomy" id="1232801"/>
    <lineage>
        <taxon>Eukaryota</taxon>
        <taxon>Metazoa</taxon>
        <taxon>Ecdysozoa</taxon>
        <taxon>Arthropoda</taxon>
        <taxon>Crustacea</taxon>
        <taxon>Multicrustacea</taxon>
        <taxon>Cirripedia</taxon>
        <taxon>Thoracica</taxon>
        <taxon>Thoracicalcarea</taxon>
        <taxon>Balanomorpha</taxon>
        <taxon>Balanoidea</taxon>
        <taxon>Balanidae</taxon>
        <taxon>Amphibalaninae</taxon>
        <taxon>Amphibalanus</taxon>
    </lineage>
</organism>
<gene>
    <name evidence="3" type="ORF">FJT64_018320</name>
</gene>
<keyword evidence="4" id="KW-1185">Reference proteome</keyword>
<reference evidence="3 4" key="1">
    <citation type="submission" date="2019-07" db="EMBL/GenBank/DDBJ databases">
        <title>Draft genome assembly of a fouling barnacle, Amphibalanus amphitrite (Darwin, 1854): The first reference genome for Thecostraca.</title>
        <authorList>
            <person name="Kim W."/>
        </authorList>
    </citation>
    <scope>NUCLEOTIDE SEQUENCE [LARGE SCALE GENOMIC DNA]</scope>
    <source>
        <strain evidence="3">SNU_AA5</strain>
        <tissue evidence="3">Soma without cirri and trophi</tissue>
    </source>
</reference>
<name>A0A6A4WY55_AMPAM</name>
<comment type="caution">
    <text evidence="3">The sequence shown here is derived from an EMBL/GenBank/DDBJ whole genome shotgun (WGS) entry which is preliminary data.</text>
</comment>
<dbReference type="Proteomes" id="UP000440578">
    <property type="component" value="Unassembled WGS sequence"/>
</dbReference>
<evidence type="ECO:0000256" key="1">
    <source>
        <dbReference type="SAM" id="MobiDB-lite"/>
    </source>
</evidence>
<sequence length="364" mass="38955">MLTYVTRVSNIALLKLVYAETEGSQRSAARQKPRPPGRQQRTEYSVPPSQTDGPTPDSAGTAAELCPSPRPRSAQPLRLLHTDETTALRAAASYDSFWLDRVVRDADPFLGRPIPPIQSIQSPIQSIQPQIPLTRPNQPPTPPIHGSDTDIALKPIGSPGVVRQNSAALDRGEKPVPLDGPLVPRSSGPDSPLVEGEGDGTAALAVAVSSCQFSQPEISVLRSGDRNPSELQSRYGRLSHRSLMRMWSEVLWVASVPVLIVTTFFFALTRCVLETVVRPVALGPLQLLGDHLLKPAAVTLHDSLLLPAAALLANALAALALLGRPLGEALDALLRPLATLLASCRLVQVTYGQPAPPGHRLQTV</sequence>
<keyword evidence="2" id="KW-1133">Transmembrane helix</keyword>
<evidence type="ECO:0000313" key="3">
    <source>
        <dbReference type="EMBL" id="KAF0310843.1"/>
    </source>
</evidence>
<evidence type="ECO:0000256" key="2">
    <source>
        <dbReference type="SAM" id="Phobius"/>
    </source>
</evidence>
<keyword evidence="2" id="KW-0472">Membrane</keyword>
<feature type="region of interest" description="Disordered" evidence="1">
    <location>
        <begin position="22"/>
        <end position="77"/>
    </location>
</feature>
<feature type="region of interest" description="Disordered" evidence="1">
    <location>
        <begin position="135"/>
        <end position="197"/>
    </location>
</feature>
<accession>A0A6A4WY55</accession>
<proteinExistence type="predicted"/>
<keyword evidence="2" id="KW-0812">Transmembrane</keyword>
<dbReference type="AlphaFoldDB" id="A0A6A4WY55"/>
<feature type="transmembrane region" description="Helical" evidence="2">
    <location>
        <begin position="250"/>
        <end position="268"/>
    </location>
</feature>
<protein>
    <submittedName>
        <fullName evidence="3">Uncharacterized protein</fullName>
    </submittedName>
</protein>
<evidence type="ECO:0000313" key="4">
    <source>
        <dbReference type="Proteomes" id="UP000440578"/>
    </source>
</evidence>